<proteinExistence type="predicted"/>
<dbReference type="OMA" id="VRIVIAW"/>
<dbReference type="EMBL" id="JSAM01000023">
    <property type="protein sequence ID" value="KIA78374.1"/>
    <property type="molecule type" value="Genomic_DNA"/>
</dbReference>
<gene>
    <name evidence="3" type="ORF">DB43_EC00020</name>
</gene>
<keyword evidence="2" id="KW-1133">Transmembrane helix</keyword>
<reference evidence="3 4" key="1">
    <citation type="journal article" date="2014" name="Mol. Biol. Evol.">
        <title>Massive expansion of Ubiquitination-related gene families within the Chlamydiae.</title>
        <authorList>
            <person name="Domman D."/>
            <person name="Collingro A."/>
            <person name="Lagkouvardos I."/>
            <person name="Gehre L."/>
            <person name="Weinmaier T."/>
            <person name="Rattei T."/>
            <person name="Subtil A."/>
            <person name="Horn M."/>
        </authorList>
    </citation>
    <scope>NUCLEOTIDE SEQUENCE [LARGE SCALE GENOMIC DNA]</scope>
    <source>
        <strain evidence="3 4">OEW1</strain>
    </source>
</reference>
<keyword evidence="2" id="KW-0472">Membrane</keyword>
<accession>A0A0C1EQ74</accession>
<protein>
    <submittedName>
        <fullName evidence="3">Uncharacterized protein</fullName>
    </submittedName>
</protein>
<feature type="region of interest" description="Disordered" evidence="1">
    <location>
        <begin position="1"/>
        <end position="20"/>
    </location>
</feature>
<keyword evidence="2" id="KW-0812">Transmembrane</keyword>
<dbReference type="AlphaFoldDB" id="A0A0C1EQ74"/>
<dbReference type="RefSeq" id="WP_013924649.1">
    <property type="nucleotide sequence ID" value="NZ_JSAM01000023.1"/>
</dbReference>
<comment type="caution">
    <text evidence="3">The sequence shown here is derived from an EMBL/GenBank/DDBJ whole genome shotgun (WGS) entry which is preliminary data.</text>
</comment>
<organism evidence="3 4">
    <name type="scientific">Parachlamydia acanthamoebae</name>
    <dbReference type="NCBI Taxonomy" id="83552"/>
    <lineage>
        <taxon>Bacteria</taxon>
        <taxon>Pseudomonadati</taxon>
        <taxon>Chlamydiota</taxon>
        <taxon>Chlamydiia</taxon>
        <taxon>Parachlamydiales</taxon>
        <taxon>Parachlamydiaceae</taxon>
        <taxon>Parachlamydia</taxon>
    </lineage>
</organism>
<evidence type="ECO:0000256" key="1">
    <source>
        <dbReference type="SAM" id="MobiDB-lite"/>
    </source>
</evidence>
<feature type="transmembrane region" description="Helical" evidence="2">
    <location>
        <begin position="61"/>
        <end position="82"/>
    </location>
</feature>
<dbReference type="Proteomes" id="UP000031307">
    <property type="component" value="Unassembled WGS sequence"/>
</dbReference>
<feature type="transmembrane region" description="Helical" evidence="2">
    <location>
        <begin position="454"/>
        <end position="475"/>
    </location>
</feature>
<evidence type="ECO:0000313" key="3">
    <source>
        <dbReference type="EMBL" id="KIA78374.1"/>
    </source>
</evidence>
<sequence length="496" mass="57254">MSSPIRDSIKSCSGGEDPPYIYNPFAPPIRAKSIPKDTIETTQQKLNKQVKDQFKNDKSPLVFFISTLGRFFFIVVVFPPYFMLFALPKLIANEIMPKLLELLSENFNKGLELLLQLATLMKVKFTFPIRYISRRCKKALEHVRNRIKDMKKSVERATKQGLQPFLRMIEKSLSLVKRGNQTFLDFFSSKQQTLKNKFESIKVAFLKLPKAIVKKTLAVVYPQAVPSFFKSMKTWISTKGKDVFTIVKQENLNTKEKAEKIVQKWKEAMRPRVETFAKMMQAIKIQAGNLYQQLKSQVVEWTKPRLTFAWTKAKEFGQMIKTGVTESFTRFVDMSKLGLQWTKIQISPGYQMLAQTTQNFLKLLPQTITSWLSVGKDMGFQLIAGIQKAAQFLVIKSLSLKKMVITAIQTLYRFLKSLKEKGKQAFQQSKKYLTVVVKRAARIVMKIVEKGTIWLIRLVLWVRIVIAWISVLSLYGMQLLPQLAAQIFRKFRSLPS</sequence>
<evidence type="ECO:0000313" key="4">
    <source>
        <dbReference type="Proteomes" id="UP000031307"/>
    </source>
</evidence>
<dbReference type="PATRIC" id="fig|83552.4.peg.402"/>
<evidence type="ECO:0000256" key="2">
    <source>
        <dbReference type="SAM" id="Phobius"/>
    </source>
</evidence>
<name>A0A0C1EQ74_9BACT</name>